<name>A0A6C2YQ92_9BACT</name>
<keyword evidence="4" id="KW-0732">Signal</keyword>
<dbReference type="Gene3D" id="2.130.10.10">
    <property type="entry name" value="YVTN repeat-like/Quinoprotein amine dehydrogenase"/>
    <property type="match status" value="2"/>
</dbReference>
<dbReference type="InterPro" id="IPR036322">
    <property type="entry name" value="WD40_repeat_dom_sf"/>
</dbReference>
<organism evidence="5">
    <name type="scientific">Tuwongella immobilis</name>
    <dbReference type="NCBI Taxonomy" id="692036"/>
    <lineage>
        <taxon>Bacteria</taxon>
        <taxon>Pseudomonadati</taxon>
        <taxon>Planctomycetota</taxon>
        <taxon>Planctomycetia</taxon>
        <taxon>Gemmatales</taxon>
        <taxon>Gemmataceae</taxon>
        <taxon>Tuwongella</taxon>
    </lineage>
</organism>
<feature type="chain" id="PRO_5036172804" evidence="4">
    <location>
        <begin position="23"/>
        <end position="363"/>
    </location>
</feature>
<dbReference type="InParanoid" id="A0A6C2YQ92"/>
<keyword evidence="1 3" id="KW-0853">WD repeat</keyword>
<keyword evidence="2" id="KW-0677">Repeat</keyword>
<evidence type="ECO:0000313" key="5">
    <source>
        <dbReference type="EMBL" id="VIP03517.1"/>
    </source>
</evidence>
<proteinExistence type="predicted"/>
<accession>A0A6C2YQ92</accession>
<dbReference type="EMBL" id="LR593887">
    <property type="protein sequence ID" value="VTS04402.1"/>
    <property type="molecule type" value="Genomic_DNA"/>
</dbReference>
<gene>
    <name evidence="5" type="ORF">GMBLW1_04430</name>
</gene>
<dbReference type="PROSITE" id="PS00678">
    <property type="entry name" value="WD_REPEATS_1"/>
    <property type="match status" value="2"/>
</dbReference>
<evidence type="ECO:0000256" key="2">
    <source>
        <dbReference type="ARBA" id="ARBA00022737"/>
    </source>
</evidence>
<dbReference type="KEGG" id="tim:GMBLW1_04430"/>
<evidence type="ECO:0000256" key="4">
    <source>
        <dbReference type="SAM" id="SignalP"/>
    </source>
</evidence>
<dbReference type="InterPro" id="IPR015943">
    <property type="entry name" value="WD40/YVTN_repeat-like_dom_sf"/>
</dbReference>
<feature type="repeat" description="WD" evidence="3">
    <location>
        <begin position="196"/>
        <end position="232"/>
    </location>
</feature>
<evidence type="ECO:0000313" key="6">
    <source>
        <dbReference type="Proteomes" id="UP000464378"/>
    </source>
</evidence>
<feature type="signal peptide" evidence="4">
    <location>
        <begin position="1"/>
        <end position="22"/>
    </location>
</feature>
<dbReference type="PROSITE" id="PS50294">
    <property type="entry name" value="WD_REPEATS_REGION"/>
    <property type="match status" value="2"/>
</dbReference>
<protein>
    <submittedName>
        <fullName evidence="5">Uncharacterized protein</fullName>
    </submittedName>
</protein>
<dbReference type="AlphaFoldDB" id="A0A6C2YQ92"/>
<dbReference type="RefSeq" id="WP_162658634.1">
    <property type="nucleotide sequence ID" value="NZ_LR593887.1"/>
</dbReference>
<dbReference type="InterPro" id="IPR019775">
    <property type="entry name" value="WD40_repeat_CS"/>
</dbReference>
<dbReference type="SUPFAM" id="SSF50978">
    <property type="entry name" value="WD40 repeat-like"/>
    <property type="match status" value="1"/>
</dbReference>
<dbReference type="PROSITE" id="PS50082">
    <property type="entry name" value="WD_REPEATS_2"/>
    <property type="match status" value="2"/>
</dbReference>
<dbReference type="PANTHER" id="PTHR19879:SF9">
    <property type="entry name" value="TRANSCRIPTION INITIATION FACTOR TFIID SUBUNIT 5"/>
    <property type="match status" value="1"/>
</dbReference>
<dbReference type="InterPro" id="IPR001680">
    <property type="entry name" value="WD40_rpt"/>
</dbReference>
<dbReference type="Proteomes" id="UP000464378">
    <property type="component" value="Chromosome"/>
</dbReference>
<dbReference type="EMBL" id="LR586016">
    <property type="protein sequence ID" value="VIP03517.1"/>
    <property type="molecule type" value="Genomic_DNA"/>
</dbReference>
<reference evidence="5" key="1">
    <citation type="submission" date="2019-04" db="EMBL/GenBank/DDBJ databases">
        <authorList>
            <consortium name="Science for Life Laboratories"/>
        </authorList>
    </citation>
    <scope>NUCLEOTIDE SEQUENCE</scope>
    <source>
        <strain evidence="5">MBLW1</strain>
    </source>
</reference>
<dbReference type="Pfam" id="PF00400">
    <property type="entry name" value="WD40"/>
    <property type="match status" value="3"/>
</dbReference>
<keyword evidence="6" id="KW-1185">Reference proteome</keyword>
<dbReference type="SMART" id="SM00320">
    <property type="entry name" value="WD40"/>
    <property type="match status" value="5"/>
</dbReference>
<feature type="repeat" description="WD" evidence="3">
    <location>
        <begin position="159"/>
        <end position="187"/>
    </location>
</feature>
<sequence length="363" mass="39108">MSDWRRMFGLGCLLGMTMIALPATTSGQNKGTKATTGFEALANVKLPASLKPSSDLSSELFVMLGAAEGRIDTLAVHPENKQIAMTAPNGKLQLYGIPSLKSVILTKRFPSKIVCTAYSPSGNILAMGDAEGNLHFWSVAATPIASRAIIKEAHTGGPIYTIAYAPDGKTLVSGGSDGLIRVWDASSMPPKLRAKLEGHEKYVRDLAFTPDSAVLASSGADDLTLRMWDLATDPPEALDVLKHEKPVASVAFSSDGRLMASGSYGDSLIRIWRTDEQHPKELGSFRAPRPNVRQVRFTPDGTKLIALVKNRDDDEIIFATLQGAVQKSWKFPHHLGGFVLTADGEHLITLNEDSVYIAKLANP</sequence>
<dbReference type="PANTHER" id="PTHR19879">
    <property type="entry name" value="TRANSCRIPTION INITIATION FACTOR TFIID"/>
    <property type="match status" value="1"/>
</dbReference>
<evidence type="ECO:0000256" key="1">
    <source>
        <dbReference type="ARBA" id="ARBA00022574"/>
    </source>
</evidence>
<evidence type="ECO:0000256" key="3">
    <source>
        <dbReference type="PROSITE-ProRule" id="PRU00221"/>
    </source>
</evidence>